<dbReference type="InterPro" id="IPR002684">
    <property type="entry name" value="Biotin_synth/BioAB"/>
</dbReference>
<dbReference type="CDD" id="cd01335">
    <property type="entry name" value="Radical_SAM"/>
    <property type="match status" value="1"/>
</dbReference>
<keyword evidence="5 16" id="KW-0004">4Fe-4S</keyword>
<dbReference type="SMART" id="SM00876">
    <property type="entry name" value="BATS"/>
    <property type="match status" value="1"/>
</dbReference>
<dbReference type="Pfam" id="PF06968">
    <property type="entry name" value="BATS"/>
    <property type="match status" value="1"/>
</dbReference>
<evidence type="ECO:0000256" key="9">
    <source>
        <dbReference type="ARBA" id="ARBA00022723"/>
    </source>
</evidence>
<dbReference type="InterPro" id="IPR007197">
    <property type="entry name" value="rSAM"/>
</dbReference>
<accession>A0A934M3E3</accession>
<evidence type="ECO:0000256" key="5">
    <source>
        <dbReference type="ARBA" id="ARBA00022485"/>
    </source>
</evidence>
<evidence type="ECO:0000313" key="20">
    <source>
        <dbReference type="Proteomes" id="UP000622687"/>
    </source>
</evidence>
<keyword evidence="8 16" id="KW-0001">2Fe-2S</keyword>
<evidence type="ECO:0000256" key="11">
    <source>
        <dbReference type="ARBA" id="ARBA00023004"/>
    </source>
</evidence>
<dbReference type="RefSeq" id="WP_211144832.1">
    <property type="nucleotide sequence ID" value="NZ_JAEEGB010000045.1"/>
</dbReference>
<dbReference type="SMART" id="SM00729">
    <property type="entry name" value="Elp3"/>
    <property type="match status" value="1"/>
</dbReference>
<comment type="pathway">
    <text evidence="1 16">Cofactor biosynthesis; biotin biosynthesis; biotin from 7,8-diaminononanoate: step 2/2.</text>
</comment>
<comment type="subunit">
    <text evidence="3 16">Homodimer.</text>
</comment>
<evidence type="ECO:0000256" key="7">
    <source>
        <dbReference type="ARBA" id="ARBA00022691"/>
    </source>
</evidence>
<dbReference type="AlphaFoldDB" id="A0A934M3E3"/>
<comment type="cofactor">
    <cofactor evidence="16 17">
        <name>[4Fe-4S] cluster</name>
        <dbReference type="ChEBI" id="CHEBI:49883"/>
    </cofactor>
    <text evidence="16 17">Binds 1 [4Fe-4S] cluster. The cluster is coordinated with 3 cysteines and an exchangeable S-adenosyl-L-methionine.</text>
</comment>
<comment type="cofactor">
    <cofactor evidence="16">
        <name>[2Fe-2S] cluster</name>
        <dbReference type="ChEBI" id="CHEBI:190135"/>
    </cofactor>
    <text evidence="16">Binds 1 [2Fe-2S] cluster. The cluster is coordinated with 3 cysteines and 1 arginine.</text>
</comment>
<dbReference type="FunFam" id="3.20.20.70:FF:000026">
    <property type="entry name" value="Biotin synthase"/>
    <property type="match status" value="1"/>
</dbReference>
<comment type="similarity">
    <text evidence="2 16">Belongs to the radical SAM superfamily. Biotin synthase family.</text>
</comment>
<dbReference type="PIRSF" id="PIRSF001619">
    <property type="entry name" value="Biotin_synth"/>
    <property type="match status" value="1"/>
</dbReference>
<dbReference type="EC" id="2.8.1.6" evidence="4 16"/>
<dbReference type="Pfam" id="PF04055">
    <property type="entry name" value="Radical_SAM"/>
    <property type="match status" value="1"/>
</dbReference>
<evidence type="ECO:0000256" key="15">
    <source>
        <dbReference type="ARBA" id="ARBA00070199"/>
    </source>
</evidence>
<evidence type="ECO:0000256" key="3">
    <source>
        <dbReference type="ARBA" id="ARBA00011738"/>
    </source>
</evidence>
<dbReference type="InterPro" id="IPR006638">
    <property type="entry name" value="Elp3/MiaA/NifB-like_rSAM"/>
</dbReference>
<evidence type="ECO:0000256" key="2">
    <source>
        <dbReference type="ARBA" id="ARBA00010765"/>
    </source>
</evidence>
<comment type="catalytic activity">
    <reaction evidence="13 16">
        <text>(4R,5S)-dethiobiotin + (sulfur carrier)-SH + 2 reduced [2Fe-2S]-[ferredoxin] + 2 S-adenosyl-L-methionine = (sulfur carrier)-H + biotin + 2 5'-deoxyadenosine + 2 L-methionine + 2 oxidized [2Fe-2S]-[ferredoxin]</text>
        <dbReference type="Rhea" id="RHEA:22060"/>
        <dbReference type="Rhea" id="RHEA-COMP:10000"/>
        <dbReference type="Rhea" id="RHEA-COMP:10001"/>
        <dbReference type="Rhea" id="RHEA-COMP:14737"/>
        <dbReference type="Rhea" id="RHEA-COMP:14739"/>
        <dbReference type="ChEBI" id="CHEBI:17319"/>
        <dbReference type="ChEBI" id="CHEBI:29917"/>
        <dbReference type="ChEBI" id="CHEBI:33737"/>
        <dbReference type="ChEBI" id="CHEBI:33738"/>
        <dbReference type="ChEBI" id="CHEBI:57586"/>
        <dbReference type="ChEBI" id="CHEBI:57844"/>
        <dbReference type="ChEBI" id="CHEBI:59789"/>
        <dbReference type="ChEBI" id="CHEBI:64428"/>
        <dbReference type="ChEBI" id="CHEBI:149473"/>
        <dbReference type="EC" id="2.8.1.6"/>
    </reaction>
</comment>
<evidence type="ECO:0000256" key="16">
    <source>
        <dbReference type="HAMAP-Rule" id="MF_01694"/>
    </source>
</evidence>
<feature type="binding site" evidence="16 17">
    <location>
        <position position="270"/>
    </location>
    <ligand>
        <name>[2Fe-2S] cluster</name>
        <dbReference type="ChEBI" id="CHEBI:190135"/>
    </ligand>
</feature>
<evidence type="ECO:0000313" key="19">
    <source>
        <dbReference type="EMBL" id="MBI6875489.1"/>
    </source>
</evidence>
<dbReference type="HAMAP" id="MF_01694">
    <property type="entry name" value="BioB"/>
    <property type="match status" value="1"/>
</dbReference>
<dbReference type="SFLD" id="SFLDG01060">
    <property type="entry name" value="BATS_domain_containing"/>
    <property type="match status" value="1"/>
</dbReference>
<keyword evidence="6 16" id="KW-0808">Transferase</keyword>
<evidence type="ECO:0000256" key="1">
    <source>
        <dbReference type="ARBA" id="ARBA00004942"/>
    </source>
</evidence>
<keyword evidence="10 16" id="KW-0093">Biotin biosynthesis</keyword>
<dbReference type="SUPFAM" id="SSF102114">
    <property type="entry name" value="Radical SAM enzymes"/>
    <property type="match status" value="1"/>
</dbReference>
<comment type="cofactor">
    <cofactor evidence="17">
        <name>[2Fe-2S] cluster</name>
        <dbReference type="ChEBI" id="CHEBI:190135"/>
    </cofactor>
    <text evidence="17">Binds 1 [2Fe-2S] cluster. The cluster is coordinated with 3 cysteines and 1 arginine.</text>
</comment>
<dbReference type="SFLD" id="SFLDG01278">
    <property type="entry name" value="biotin_synthase_like"/>
    <property type="match status" value="1"/>
</dbReference>
<dbReference type="GO" id="GO:0004076">
    <property type="term" value="F:biotin synthase activity"/>
    <property type="evidence" value="ECO:0007669"/>
    <property type="project" value="UniProtKB-UniRule"/>
</dbReference>
<dbReference type="Gene3D" id="3.20.20.70">
    <property type="entry name" value="Aldolase class I"/>
    <property type="match status" value="1"/>
</dbReference>
<comment type="caution">
    <text evidence="19">The sequence shown here is derived from an EMBL/GenBank/DDBJ whole genome shotgun (WGS) entry which is preliminary data.</text>
</comment>
<dbReference type="InterPro" id="IPR013785">
    <property type="entry name" value="Aldolase_TIM"/>
</dbReference>
<dbReference type="GO" id="GO:0005506">
    <property type="term" value="F:iron ion binding"/>
    <property type="evidence" value="ECO:0007669"/>
    <property type="project" value="UniProtKB-UniRule"/>
</dbReference>
<dbReference type="EMBL" id="JAEEGB010000045">
    <property type="protein sequence ID" value="MBI6875489.1"/>
    <property type="molecule type" value="Genomic_DNA"/>
</dbReference>
<evidence type="ECO:0000256" key="4">
    <source>
        <dbReference type="ARBA" id="ARBA00012236"/>
    </source>
</evidence>
<dbReference type="PROSITE" id="PS51918">
    <property type="entry name" value="RADICAL_SAM"/>
    <property type="match status" value="1"/>
</dbReference>
<dbReference type="InterPro" id="IPR010722">
    <property type="entry name" value="BATS_dom"/>
</dbReference>
<dbReference type="PANTHER" id="PTHR22976">
    <property type="entry name" value="BIOTIN SYNTHASE"/>
    <property type="match status" value="1"/>
</dbReference>
<comment type="function">
    <text evidence="14 16">Catalyzes the conversion of dethiobiotin (DTB) to biotin by the insertion of a sulfur atom into dethiobiotin via a radical-based mechanism.</text>
</comment>
<reference evidence="19" key="1">
    <citation type="submission" date="2020-12" db="EMBL/GenBank/DDBJ databases">
        <title>Clostridium thailandense sp. nov., a novel acetogenic bacterium isolated from peat land soil in Thailand.</title>
        <authorList>
            <person name="Chaikitkaew S."/>
            <person name="Birkeland N.K."/>
        </authorList>
    </citation>
    <scope>NUCLEOTIDE SEQUENCE</scope>
    <source>
        <strain evidence="19">DSM 17425</strain>
    </source>
</reference>
<evidence type="ECO:0000256" key="12">
    <source>
        <dbReference type="ARBA" id="ARBA00023014"/>
    </source>
</evidence>
<feature type="domain" description="Radical SAM core" evidence="18">
    <location>
        <begin position="46"/>
        <end position="275"/>
    </location>
</feature>
<evidence type="ECO:0000256" key="6">
    <source>
        <dbReference type="ARBA" id="ARBA00022679"/>
    </source>
</evidence>
<evidence type="ECO:0000256" key="8">
    <source>
        <dbReference type="ARBA" id="ARBA00022714"/>
    </source>
</evidence>
<feature type="binding site" evidence="16 17">
    <location>
        <position position="108"/>
    </location>
    <ligand>
        <name>[2Fe-2S] cluster</name>
        <dbReference type="ChEBI" id="CHEBI:190135"/>
    </ligand>
</feature>
<keyword evidence="9 16" id="KW-0479">Metal-binding</keyword>
<feature type="binding site" evidence="16 17">
    <location>
        <position position="71"/>
    </location>
    <ligand>
        <name>[4Fe-4S] cluster</name>
        <dbReference type="ChEBI" id="CHEBI:49883"/>
        <note>4Fe-4S-S-AdoMet</note>
    </ligand>
</feature>
<evidence type="ECO:0000256" key="17">
    <source>
        <dbReference type="PIRSR" id="PIRSR001619-1"/>
    </source>
</evidence>
<feature type="binding site" evidence="16 17">
    <location>
        <position position="200"/>
    </location>
    <ligand>
        <name>[2Fe-2S] cluster</name>
        <dbReference type="ChEBI" id="CHEBI:190135"/>
    </ligand>
</feature>
<keyword evidence="20" id="KW-1185">Reference proteome</keyword>
<evidence type="ECO:0000256" key="13">
    <source>
        <dbReference type="ARBA" id="ARBA00051157"/>
    </source>
</evidence>
<evidence type="ECO:0000256" key="14">
    <source>
        <dbReference type="ARBA" id="ARBA00057568"/>
    </source>
</evidence>
<evidence type="ECO:0000259" key="18">
    <source>
        <dbReference type="PROSITE" id="PS51918"/>
    </source>
</evidence>
<keyword evidence="7 16" id="KW-0949">S-adenosyl-L-methionine</keyword>
<gene>
    <name evidence="16 19" type="primary">bioB</name>
    <name evidence="19" type="ORF">I6U51_22710</name>
</gene>
<dbReference type="InterPro" id="IPR024177">
    <property type="entry name" value="Biotin_synthase"/>
</dbReference>
<proteinExistence type="inferred from homology"/>
<dbReference type="NCBIfam" id="TIGR00433">
    <property type="entry name" value="bioB"/>
    <property type="match status" value="1"/>
</dbReference>
<feature type="binding site" evidence="16 17">
    <location>
        <position position="64"/>
    </location>
    <ligand>
        <name>[4Fe-4S] cluster</name>
        <dbReference type="ChEBI" id="CHEBI:49883"/>
        <note>4Fe-4S-S-AdoMet</note>
    </ligand>
</feature>
<dbReference type="GO" id="GO:0051537">
    <property type="term" value="F:2 iron, 2 sulfur cluster binding"/>
    <property type="evidence" value="ECO:0007669"/>
    <property type="project" value="UniProtKB-KW"/>
</dbReference>
<name>A0A934M3E3_9CLOT</name>
<dbReference type="Proteomes" id="UP000622687">
    <property type="component" value="Unassembled WGS sequence"/>
</dbReference>
<protein>
    <recommendedName>
        <fullName evidence="15 16">Biotin synthase</fullName>
        <ecNumber evidence="4 16">2.8.1.6</ecNumber>
    </recommendedName>
</protein>
<organism evidence="19 20">
    <name type="scientific">Clostridium aciditolerans</name>
    <dbReference type="NCBI Taxonomy" id="339861"/>
    <lineage>
        <taxon>Bacteria</taxon>
        <taxon>Bacillati</taxon>
        <taxon>Bacillota</taxon>
        <taxon>Clostridia</taxon>
        <taxon>Eubacteriales</taxon>
        <taxon>Clostridiaceae</taxon>
        <taxon>Clostridium</taxon>
    </lineage>
</organism>
<dbReference type="GO" id="GO:0009102">
    <property type="term" value="P:biotin biosynthetic process"/>
    <property type="evidence" value="ECO:0007669"/>
    <property type="project" value="UniProtKB-UniRule"/>
</dbReference>
<keyword evidence="11 16" id="KW-0408">Iron</keyword>
<dbReference type="InterPro" id="IPR058240">
    <property type="entry name" value="rSAM_sf"/>
</dbReference>
<sequence>MESIVLKLEKKINEGGKVNFEEALLLSKVKDIEELFKAADRIRNKFNGIKVDLCSIMNAKSGRCSEDCKYCAQSAHYHTSVEEYSLVDEKEALKLAVENEKEGVNRFSLVTSGRGLQGEDFKKAVGIYKFLKENVKIKLCASLGIIGYEELVELKKTGISMYHHNLESSREYYEKICTTHTYDERIETINNAKKSGLKICSGGIIGMGESMEDRIKLALELQNLEIHSIPVNLLNPIKGTPLENTHPLAQEEILKTIAIFRFINPKAYIRLAGGRNLLEGFGVNCFKVGANATITGNYLTTSGNKIAEDIKMIENLGLEVGIKKRTY</sequence>
<feature type="binding site" evidence="16 17">
    <location>
        <position position="140"/>
    </location>
    <ligand>
        <name>[2Fe-2S] cluster</name>
        <dbReference type="ChEBI" id="CHEBI:190135"/>
    </ligand>
</feature>
<dbReference type="GO" id="GO:0051539">
    <property type="term" value="F:4 iron, 4 sulfur cluster binding"/>
    <property type="evidence" value="ECO:0007669"/>
    <property type="project" value="UniProtKB-KW"/>
</dbReference>
<feature type="binding site" evidence="16 17">
    <location>
        <position position="68"/>
    </location>
    <ligand>
        <name>[4Fe-4S] cluster</name>
        <dbReference type="ChEBI" id="CHEBI:49883"/>
        <note>4Fe-4S-S-AdoMet</note>
    </ligand>
</feature>
<dbReference type="SFLD" id="SFLDS00029">
    <property type="entry name" value="Radical_SAM"/>
    <property type="match status" value="1"/>
</dbReference>
<keyword evidence="12 16" id="KW-0411">Iron-sulfur</keyword>
<evidence type="ECO:0000256" key="10">
    <source>
        <dbReference type="ARBA" id="ARBA00022756"/>
    </source>
</evidence>
<dbReference type="PANTHER" id="PTHR22976:SF2">
    <property type="entry name" value="BIOTIN SYNTHASE, MITOCHONDRIAL"/>
    <property type="match status" value="1"/>
</dbReference>